<keyword evidence="3" id="KW-0732">Signal</keyword>
<evidence type="ECO:0000256" key="4">
    <source>
        <dbReference type="ARBA" id="ARBA00023136"/>
    </source>
</evidence>
<gene>
    <name evidence="7" type="ORF">GM537_14150</name>
</gene>
<dbReference type="InterPro" id="IPR004872">
    <property type="entry name" value="Lipoprotein_NlpA"/>
</dbReference>
<dbReference type="SUPFAM" id="SSF53850">
    <property type="entry name" value="Periplasmic binding protein-like II"/>
    <property type="match status" value="1"/>
</dbReference>
<evidence type="ECO:0000256" key="1">
    <source>
        <dbReference type="ARBA" id="ARBA00004635"/>
    </source>
</evidence>
<dbReference type="Proteomes" id="UP000490982">
    <property type="component" value="Unassembled WGS sequence"/>
</dbReference>
<comment type="caution">
    <text evidence="7">The sequence shown here is derived from an EMBL/GenBank/DDBJ whole genome shotgun (WGS) entry which is preliminary data.</text>
</comment>
<organism evidence="7 8">
    <name type="scientific">Streptococcus pneumoniae</name>
    <dbReference type="NCBI Taxonomy" id="1313"/>
    <lineage>
        <taxon>Bacteria</taxon>
        <taxon>Bacillati</taxon>
        <taxon>Bacillota</taxon>
        <taxon>Bacilli</taxon>
        <taxon>Lactobacillales</taxon>
        <taxon>Streptococcaceae</taxon>
        <taxon>Streptococcus</taxon>
    </lineage>
</organism>
<dbReference type="RefSeq" id="WP_230690828.1">
    <property type="nucleotide sequence ID" value="NZ_WNHS01000884.1"/>
</dbReference>
<name>A0A6G2DZ22_STREE</name>
<dbReference type="Gene3D" id="3.40.190.10">
    <property type="entry name" value="Periplasmic binding protein-like II"/>
    <property type="match status" value="1"/>
</dbReference>
<comment type="subcellular location">
    <subcellularLocation>
        <location evidence="1">Membrane</location>
        <topology evidence="1">Lipid-anchor</topology>
    </subcellularLocation>
</comment>
<evidence type="ECO:0000256" key="2">
    <source>
        <dbReference type="ARBA" id="ARBA00008973"/>
    </source>
</evidence>
<keyword evidence="5" id="KW-0564">Palmitate</keyword>
<dbReference type="GO" id="GO:0016020">
    <property type="term" value="C:membrane"/>
    <property type="evidence" value="ECO:0007669"/>
    <property type="project" value="UniProtKB-SubCell"/>
</dbReference>
<evidence type="ECO:0000256" key="5">
    <source>
        <dbReference type="ARBA" id="ARBA00023139"/>
    </source>
</evidence>
<proteinExistence type="inferred from homology"/>
<dbReference type="EMBL" id="WNHS01000884">
    <property type="protein sequence ID" value="MTW25914.1"/>
    <property type="molecule type" value="Genomic_DNA"/>
</dbReference>
<protein>
    <submittedName>
        <fullName evidence="7">Metal ABC transporter substrate-binding protein</fullName>
    </submittedName>
</protein>
<evidence type="ECO:0000313" key="7">
    <source>
        <dbReference type="EMBL" id="MTW25914.1"/>
    </source>
</evidence>
<keyword evidence="4" id="KW-0472">Membrane</keyword>
<accession>A0A6G2DZ22</accession>
<feature type="non-terminal residue" evidence="7">
    <location>
        <position position="81"/>
    </location>
</feature>
<sequence length="81" mass="8600">SNPAVNNTANDPLTVIASASPHAEILEWIDEQDDSFTLDVAIATDGAGSNVAVENGSADANFFQHLPYLRDWEAQTGKTLA</sequence>
<reference evidence="7 8" key="1">
    <citation type="submission" date="2019-11" db="EMBL/GenBank/DDBJ databases">
        <title>Growth characteristics of pneumococcus vary with the chemical composition of the capsule and with environmental conditions.</title>
        <authorList>
            <person name="Tothpal A."/>
            <person name="Desobry K."/>
            <person name="Joshi S."/>
            <person name="Wyllie A.L."/>
            <person name="Weinberger D.M."/>
        </authorList>
    </citation>
    <scope>NUCLEOTIDE SEQUENCE [LARGE SCALE GENOMIC DNA]</scope>
    <source>
        <strain evidence="8">pnumococcus23A</strain>
    </source>
</reference>
<feature type="non-terminal residue" evidence="7">
    <location>
        <position position="1"/>
    </location>
</feature>
<evidence type="ECO:0000313" key="8">
    <source>
        <dbReference type="Proteomes" id="UP000490982"/>
    </source>
</evidence>
<keyword evidence="6" id="KW-0449">Lipoprotein</keyword>
<evidence type="ECO:0000256" key="3">
    <source>
        <dbReference type="ARBA" id="ARBA00022729"/>
    </source>
</evidence>
<dbReference type="AlphaFoldDB" id="A0A6G2DZ22"/>
<dbReference type="Pfam" id="PF03180">
    <property type="entry name" value="Lipoprotein_9"/>
    <property type="match status" value="1"/>
</dbReference>
<comment type="similarity">
    <text evidence="2">Belongs to the NlpA lipoprotein family.</text>
</comment>
<evidence type="ECO:0000256" key="6">
    <source>
        <dbReference type="ARBA" id="ARBA00023288"/>
    </source>
</evidence>